<reference evidence="2" key="2">
    <citation type="journal article" date="2000" name="Genome Res.">
        <title>Normalization and subtraction of cap-trapper-selected cDNAs to prepare full-length cDNA libraries for rapid discovery of new genes.</title>
        <authorList>
            <person name="Carninci P."/>
            <person name="Shibata Y."/>
            <person name="Hayatsu N."/>
            <person name="Sugahara Y."/>
            <person name="Shibata K."/>
            <person name="Itoh M."/>
            <person name="Konno H."/>
            <person name="Okazaki Y."/>
            <person name="Muramatsu M."/>
            <person name="Hayashizaki Y."/>
        </authorList>
    </citation>
    <scope>NUCLEOTIDE SEQUENCE</scope>
    <source>
        <strain evidence="2">C57BL/6J</strain>
        <tissue evidence="2">Thymus</tissue>
    </source>
</reference>
<dbReference type="UCSC" id="uc009ijq.1">
    <property type="organism name" value="mouse"/>
</dbReference>
<accession>Q8C9N6</accession>
<reference evidence="2" key="8">
    <citation type="journal article" date="2005" name="Science">
        <title>Antisense Transcription in the Mammalian Transcriptome.</title>
        <authorList>
            <consortium name="RIKEN Genome Exploration Research Group and Genome Science Group (Genome Network Project Core Group) and the FANTOM Consortium"/>
        </authorList>
    </citation>
    <scope>NUCLEOTIDE SEQUENCE</scope>
    <source>
        <strain evidence="2">C57BL/6J</strain>
        <tissue evidence="2">Thymus</tissue>
    </source>
</reference>
<evidence type="ECO:0000256" key="1">
    <source>
        <dbReference type="SAM" id="MobiDB-lite"/>
    </source>
</evidence>
<protein>
    <submittedName>
        <fullName evidence="2">Uncharacterized protein</fullName>
    </submittedName>
</protein>
<reference evidence="2" key="5">
    <citation type="submission" date="2001-07" db="EMBL/GenBank/DDBJ databases">
        <authorList>
            <person name="Adachi J."/>
            <person name="Aizawa K."/>
            <person name="Akimura T."/>
            <person name="Arakawa T."/>
            <person name="Bono H."/>
            <person name="Carninci P."/>
            <person name="Fukuda S."/>
            <person name="Furuno M."/>
            <person name="Hanagaki T."/>
            <person name="Hara A."/>
            <person name="Hashizume W."/>
            <person name="Hayashida K."/>
            <person name="Hayatsu N."/>
            <person name="Hiramoto K."/>
            <person name="Hiraoka T."/>
            <person name="Hirozane T."/>
            <person name="Hori F."/>
            <person name="Imotani K."/>
            <person name="Ishii Y."/>
            <person name="Itoh M."/>
            <person name="Kagawa I."/>
            <person name="Kasukawa T."/>
            <person name="Katoh H."/>
            <person name="Kawai J."/>
            <person name="Kojima Y."/>
            <person name="Kondo S."/>
            <person name="Konno H."/>
            <person name="Kouda M."/>
            <person name="Koya S."/>
            <person name="Kurihara C."/>
            <person name="Matsuyama T."/>
            <person name="Miyazaki A."/>
            <person name="Murata M."/>
            <person name="Nakamura M."/>
            <person name="Nishi K."/>
            <person name="Nomura K."/>
            <person name="Numazaki R."/>
            <person name="Ohno M."/>
            <person name="Ohsato N."/>
            <person name="Okazaki Y."/>
            <person name="Saito R."/>
            <person name="Saitoh H."/>
            <person name="Sakai C."/>
            <person name="Sakai K."/>
            <person name="Sakazume N."/>
            <person name="Sano H."/>
            <person name="Sasaki D."/>
            <person name="Shibata K."/>
            <person name="Shinagawa A."/>
            <person name="Shiraki T."/>
            <person name="Sogabe Y."/>
            <person name="Tagami M."/>
            <person name="Tagawa A."/>
            <person name="Takahashi F."/>
            <person name="Takaku-Akahira S."/>
            <person name="Takeda Y."/>
            <person name="Tanaka T."/>
            <person name="Tomaru A."/>
            <person name="Toya T."/>
            <person name="Yasunishi A."/>
            <person name="Muramatsu M."/>
            <person name="Hayashizaki Y."/>
        </authorList>
    </citation>
    <scope>NUCLEOTIDE SEQUENCE</scope>
    <source>
        <strain evidence="2">C57BL/6J</strain>
        <tissue evidence="2">Thymus</tissue>
    </source>
</reference>
<dbReference type="AlphaFoldDB" id="Q8C9N6"/>
<sequence>MRLTIETGCSRQLRGHRSKPRERMYKEYQAFPNKKREGTQAPGVPRRRRTHRNKIHTHLEIPSLPAGCTSLPCFRLVRPVLLGFTQPFTRPLSPHVAGEIERPIPTSHATSTKRLH</sequence>
<reference evidence="2" key="6">
    <citation type="journal article" date="2002" name="Nature">
        <title>Analysis of the mouse transcriptome based on functional annotation of 60,770 full-length cDNAs.</title>
        <authorList>
            <consortium name="The FANTOM Consortium and the RIKEN Genome Exploration Research Group Phase I and II Team"/>
        </authorList>
    </citation>
    <scope>NUCLEOTIDE SEQUENCE</scope>
    <source>
        <strain evidence="2">C57BL/6J</strain>
        <tissue evidence="2">Thymus</tissue>
    </source>
</reference>
<feature type="region of interest" description="Disordered" evidence="1">
    <location>
        <begin position="1"/>
        <end position="54"/>
    </location>
</feature>
<dbReference type="EMBL" id="AK041721">
    <property type="protein sequence ID" value="BAC31042.1"/>
    <property type="molecule type" value="mRNA"/>
</dbReference>
<name>Q8C9N6_MOUSE</name>
<feature type="compositionally biased region" description="Basic residues" evidence="1">
    <location>
        <begin position="45"/>
        <end position="54"/>
    </location>
</feature>
<reference evidence="2" key="1">
    <citation type="journal article" date="1999" name="Methods Enzymol.">
        <title>High-efficiency full-length cDNA cloning.</title>
        <authorList>
            <person name="Carninci P."/>
            <person name="Hayashizaki Y."/>
        </authorList>
    </citation>
    <scope>NUCLEOTIDE SEQUENCE</scope>
    <source>
        <strain evidence="2">C57BL/6J</strain>
        <tissue evidence="2">Thymus</tissue>
    </source>
</reference>
<proteinExistence type="evidence at transcript level"/>
<reference evidence="2" key="3">
    <citation type="journal article" date="2000" name="Genome Res.">
        <title>RIKEN integrated sequence analysis (RISA) system--384-format sequencing pipeline with 384 multicapillary sequencer.</title>
        <authorList>
            <person name="Shibata K."/>
            <person name="Itoh M."/>
            <person name="Aizawa K."/>
            <person name="Nagaoka S."/>
            <person name="Sasaki N."/>
            <person name="Carninci P."/>
            <person name="Konno H."/>
            <person name="Akiyama J."/>
            <person name="Nishi K."/>
            <person name="Kitsunai T."/>
            <person name="Tashiro H."/>
            <person name="Itoh M."/>
            <person name="Sumi N."/>
            <person name="Ishii Y."/>
            <person name="Nakamura S."/>
            <person name="Hazama M."/>
            <person name="Nishine T."/>
            <person name="Harada A."/>
            <person name="Yamamoto R."/>
            <person name="Matsumoto H."/>
            <person name="Sakaguchi S."/>
            <person name="Ikegami T."/>
            <person name="Kashiwagi K."/>
            <person name="Fujiwake S."/>
            <person name="Inoue K."/>
            <person name="Togawa Y."/>
            <person name="Izawa M."/>
            <person name="Ohara E."/>
            <person name="Watahiki M."/>
            <person name="Yoneda Y."/>
            <person name="Ishikawa T."/>
            <person name="Ozawa K."/>
            <person name="Tanaka T."/>
            <person name="Matsuura S."/>
            <person name="Kawai J."/>
            <person name="Okazaki Y."/>
            <person name="Muramatsu M."/>
            <person name="Inoue Y."/>
            <person name="Kira A."/>
            <person name="Hayashizaki Y."/>
        </authorList>
    </citation>
    <scope>NUCLEOTIDE SEQUENCE</scope>
    <source>
        <strain evidence="2">C57BL/6J</strain>
        <tissue evidence="2">Thymus</tissue>
    </source>
</reference>
<organism evidence="2">
    <name type="scientific">Mus musculus</name>
    <name type="common">Mouse</name>
    <dbReference type="NCBI Taxonomy" id="10090"/>
    <lineage>
        <taxon>Eukaryota</taxon>
        <taxon>Metazoa</taxon>
        <taxon>Chordata</taxon>
        <taxon>Craniata</taxon>
        <taxon>Vertebrata</taxon>
        <taxon>Euteleostomi</taxon>
        <taxon>Mammalia</taxon>
        <taxon>Eutheria</taxon>
        <taxon>Euarchontoglires</taxon>
        <taxon>Glires</taxon>
        <taxon>Rodentia</taxon>
        <taxon>Myomorpha</taxon>
        <taxon>Muroidea</taxon>
        <taxon>Muridae</taxon>
        <taxon>Murinae</taxon>
        <taxon>Mus</taxon>
        <taxon>Mus</taxon>
    </lineage>
</organism>
<evidence type="ECO:0000313" key="2">
    <source>
        <dbReference type="EMBL" id="BAC31042.1"/>
    </source>
</evidence>
<reference evidence="2" key="4">
    <citation type="journal article" date="2001" name="Nature">
        <title>Functional annotation of a full-length mouse cDNA collection.</title>
        <authorList>
            <consortium name="The RIKEN Genome Exploration Research Group Phase II Team and the FANTOM Consortium"/>
        </authorList>
    </citation>
    <scope>NUCLEOTIDE SEQUENCE</scope>
    <source>
        <strain evidence="2">C57BL/6J</strain>
        <tissue evidence="2">Thymus</tissue>
    </source>
</reference>
<reference evidence="2" key="7">
    <citation type="journal article" date="2005" name="Science">
        <title>The Transcriptional Landscape of the Mammalian Genome.</title>
        <authorList>
            <consortium name="The FANTOM Consortium"/>
            <consortium name="Riken Genome Exploration Research Group and Genome Science Group (Genome Network Project Core Group)"/>
        </authorList>
    </citation>
    <scope>NUCLEOTIDE SEQUENCE</scope>
    <source>
        <strain evidence="2">C57BL/6J</strain>
        <tissue evidence="2">Thymus</tissue>
    </source>
</reference>